<feature type="domain" description="HTH tetR-type" evidence="5">
    <location>
        <begin position="1"/>
        <end position="61"/>
    </location>
</feature>
<sequence>MEKQQQLLTAAYHLFKTKGFKATSIAEIAAAAQVAVGTFYNFYDSKAAIFLQIYTAENERVKASIIAAVDLDADPLPLVRQVVHEIMVQSQDNLILQEWFDNPKLNALIAQTAPSAVETSLVYTTFVRLLDRWQARGLLAPGMTQARGLSLFNALVVVDFHQSEITTTDYAQVLDDLITGMLAVILK</sequence>
<dbReference type="RefSeq" id="WP_087741360.1">
    <property type="nucleotide sequence ID" value="NZ_JBPWQU010000083.1"/>
</dbReference>
<evidence type="ECO:0000256" key="2">
    <source>
        <dbReference type="ARBA" id="ARBA00023125"/>
    </source>
</evidence>
<evidence type="ECO:0000313" key="7">
    <source>
        <dbReference type="Proteomes" id="UP000195412"/>
    </source>
</evidence>
<dbReference type="EMBL" id="LT854705">
    <property type="protein sequence ID" value="SMS13238.1"/>
    <property type="molecule type" value="Genomic_DNA"/>
</dbReference>
<feature type="DNA-binding region" description="H-T-H motif" evidence="4">
    <location>
        <begin position="24"/>
        <end position="43"/>
    </location>
</feature>
<dbReference type="Gene3D" id="1.10.357.10">
    <property type="entry name" value="Tetracycline Repressor, domain 2"/>
    <property type="match status" value="1"/>
</dbReference>
<keyword evidence="3" id="KW-0804">Transcription</keyword>
<reference evidence="7" key="1">
    <citation type="submission" date="2017-05" db="EMBL/GenBank/DDBJ databases">
        <authorList>
            <person name="Papadimitriou K."/>
        </authorList>
    </citation>
    <scope>NUCLEOTIDE SEQUENCE [LARGE SCALE GENOMIC DNA]</scope>
    <source>
        <strain evidence="7">ACA-DC 3411</strain>
    </source>
</reference>
<keyword evidence="1" id="KW-0805">Transcription regulation</keyword>
<dbReference type="AlphaFoldDB" id="A0A1Y6JTH4"/>
<dbReference type="PROSITE" id="PS50977">
    <property type="entry name" value="HTH_TETR_2"/>
    <property type="match status" value="1"/>
</dbReference>
<dbReference type="GO" id="GO:0003677">
    <property type="term" value="F:DNA binding"/>
    <property type="evidence" value="ECO:0007669"/>
    <property type="project" value="UniProtKB-UniRule"/>
</dbReference>
<dbReference type="Proteomes" id="UP000195412">
    <property type="component" value="Chromosome I"/>
</dbReference>
<evidence type="ECO:0000256" key="3">
    <source>
        <dbReference type="ARBA" id="ARBA00023163"/>
    </source>
</evidence>
<evidence type="ECO:0000313" key="6">
    <source>
        <dbReference type="EMBL" id="SMS13238.1"/>
    </source>
</evidence>
<evidence type="ECO:0000259" key="5">
    <source>
        <dbReference type="PROSITE" id="PS50977"/>
    </source>
</evidence>
<dbReference type="InterPro" id="IPR001647">
    <property type="entry name" value="HTH_TetR"/>
</dbReference>
<dbReference type="PRINTS" id="PR00455">
    <property type="entry name" value="HTHTETR"/>
</dbReference>
<dbReference type="KEGG" id="lzy:LZ3411_0188"/>
<accession>A0A1Y6JTH4</accession>
<gene>
    <name evidence="6" type="ORF">LZ3411_0188</name>
</gene>
<dbReference type="PANTHER" id="PTHR47506:SF3">
    <property type="entry name" value="HTH-TYPE TRANSCRIPTIONAL REGULATOR LMRA"/>
    <property type="match status" value="1"/>
</dbReference>
<dbReference type="Pfam" id="PF00440">
    <property type="entry name" value="TetR_N"/>
    <property type="match status" value="1"/>
</dbReference>
<evidence type="ECO:0000256" key="1">
    <source>
        <dbReference type="ARBA" id="ARBA00023015"/>
    </source>
</evidence>
<name>A0A1Y6JTH4_9LACO</name>
<organism evidence="6 7">
    <name type="scientific">Levilactobacillus zymae</name>
    <dbReference type="NCBI Taxonomy" id="267363"/>
    <lineage>
        <taxon>Bacteria</taxon>
        <taxon>Bacillati</taxon>
        <taxon>Bacillota</taxon>
        <taxon>Bacilli</taxon>
        <taxon>Lactobacillales</taxon>
        <taxon>Lactobacillaceae</taxon>
        <taxon>Levilactobacillus</taxon>
    </lineage>
</organism>
<keyword evidence="2 4" id="KW-0238">DNA-binding</keyword>
<dbReference type="SUPFAM" id="SSF46689">
    <property type="entry name" value="Homeodomain-like"/>
    <property type="match status" value="1"/>
</dbReference>
<dbReference type="InterPro" id="IPR009057">
    <property type="entry name" value="Homeodomain-like_sf"/>
</dbReference>
<evidence type="ECO:0000256" key="4">
    <source>
        <dbReference type="PROSITE-ProRule" id="PRU00335"/>
    </source>
</evidence>
<protein>
    <submittedName>
        <fullName evidence="6">Transcriptional regulator, TetR family</fullName>
    </submittedName>
</protein>
<dbReference type="PANTHER" id="PTHR47506">
    <property type="entry name" value="TRANSCRIPTIONAL REGULATORY PROTEIN"/>
    <property type="match status" value="1"/>
</dbReference>
<proteinExistence type="predicted"/>